<reference evidence="1 2" key="1">
    <citation type="journal article" date="2013" name="Genome Announc.">
        <title>Draft Genome Sequence of Rhizobium mesoamericanum STM3625, a Nitrogen-Fixing Symbiont of Mimosa pudica Isolated in French Guiana (South America).</title>
        <authorList>
            <person name="Moulin L."/>
            <person name="Mornico D."/>
            <person name="Melkonian R."/>
            <person name="Klonowska A."/>
        </authorList>
    </citation>
    <scope>NUCLEOTIDE SEQUENCE [LARGE SCALE GENOMIC DNA]</scope>
    <source>
        <strain evidence="1 2">STM3625</strain>
    </source>
</reference>
<dbReference type="Proteomes" id="UP000009319">
    <property type="component" value="Unassembled WGS sequence"/>
</dbReference>
<evidence type="ECO:0000313" key="2">
    <source>
        <dbReference type="Proteomes" id="UP000009319"/>
    </source>
</evidence>
<dbReference type="EMBL" id="CANI01000003">
    <property type="protein sequence ID" value="CCM74292.1"/>
    <property type="molecule type" value="Genomic_DNA"/>
</dbReference>
<organism evidence="1 2">
    <name type="scientific">Rhizobium mesoamericanum STM3625</name>
    <dbReference type="NCBI Taxonomy" id="1211777"/>
    <lineage>
        <taxon>Bacteria</taxon>
        <taxon>Pseudomonadati</taxon>
        <taxon>Pseudomonadota</taxon>
        <taxon>Alphaproteobacteria</taxon>
        <taxon>Hyphomicrobiales</taxon>
        <taxon>Rhizobiaceae</taxon>
        <taxon>Rhizobium/Agrobacterium group</taxon>
        <taxon>Rhizobium</taxon>
    </lineage>
</organism>
<dbReference type="HOGENOM" id="CLU_1925896_0_0_5"/>
<evidence type="ECO:0000313" key="1">
    <source>
        <dbReference type="EMBL" id="CCM74292.1"/>
    </source>
</evidence>
<dbReference type="AlphaFoldDB" id="K0PT29"/>
<gene>
    <name evidence="1" type="ORF">BN77_1412</name>
</gene>
<name>K0PT29_9HYPH</name>
<dbReference type="STRING" id="1211777.BN77_1412"/>
<comment type="caution">
    <text evidence="1">The sequence shown here is derived from an EMBL/GenBank/DDBJ whole genome shotgun (WGS) entry which is preliminary data.</text>
</comment>
<sequence>MPGLAVVPVVNIAPRTIALDPVTLLDFALQLITLPGNLIKIIIGEFAPLLLDLAFHLLPISFDSVPIHGSSPLMLDWRLNGQGIGVFRSMHDDGRIDAVHFPDVGATGLRQLPEAAQLQSARCSAVQFAPL</sequence>
<keyword evidence="2" id="KW-1185">Reference proteome</keyword>
<accession>K0PT29</accession>
<protein>
    <submittedName>
        <fullName evidence="1">Uncharacterized protein</fullName>
    </submittedName>
</protein>
<proteinExistence type="predicted"/>